<comment type="caution">
    <text evidence="2">The sequence shown here is derived from an EMBL/GenBank/DDBJ whole genome shotgun (WGS) entry which is preliminary data.</text>
</comment>
<organism evidence="2 3">
    <name type="scientific">Trametes cubensis</name>
    <dbReference type="NCBI Taxonomy" id="1111947"/>
    <lineage>
        <taxon>Eukaryota</taxon>
        <taxon>Fungi</taxon>
        <taxon>Dikarya</taxon>
        <taxon>Basidiomycota</taxon>
        <taxon>Agaricomycotina</taxon>
        <taxon>Agaricomycetes</taxon>
        <taxon>Polyporales</taxon>
        <taxon>Polyporaceae</taxon>
        <taxon>Trametes</taxon>
    </lineage>
</organism>
<dbReference type="EMBL" id="JAPEVG010000013">
    <property type="protein sequence ID" value="KAJ8496600.1"/>
    <property type="molecule type" value="Genomic_DNA"/>
</dbReference>
<evidence type="ECO:0000256" key="1">
    <source>
        <dbReference type="SAM" id="MobiDB-lite"/>
    </source>
</evidence>
<proteinExistence type="predicted"/>
<evidence type="ECO:0000313" key="3">
    <source>
        <dbReference type="Proteomes" id="UP001215151"/>
    </source>
</evidence>
<feature type="compositionally biased region" description="Basic and acidic residues" evidence="1">
    <location>
        <begin position="54"/>
        <end position="75"/>
    </location>
</feature>
<feature type="compositionally biased region" description="Acidic residues" evidence="1">
    <location>
        <begin position="356"/>
        <end position="368"/>
    </location>
</feature>
<feature type="compositionally biased region" description="Polar residues" evidence="1">
    <location>
        <begin position="22"/>
        <end position="34"/>
    </location>
</feature>
<sequence>MDETYCRLAAQQVTETPHDQDTATSQVPSSNLSDGSPKPERDAVPHKRNSADGGGHRWSEEGSSPHRTQEQDLSRAVRPMPTLNPNNIRPRDYVDLSNRVFVYLLRQATERHSRTSAIYYSRAEGALPSHADHKPFPAGTRGFFYWTANPRLTPLGGEIRFRITNNRFPNSMALGWDLLGPDGYSPWRMSVLQMLNTPLVDYLIDEQLISRFDIERYHNTRRGRAAKPRSNSQVCVQPGHPFVFDFTNLSPGYWETIWIVGHHFINWISFGRIAREPSAPRSGAAMFTVERTRYTSGNGEVEAYVVRCERILKPLEYPSEDMQATGTLSIVEGELVSLDGEPVKWSVRKVLGPETSTDDPDEAEESPQ</sequence>
<feature type="region of interest" description="Disordered" evidence="1">
    <location>
        <begin position="347"/>
        <end position="368"/>
    </location>
</feature>
<dbReference type="AlphaFoldDB" id="A0AAD7U2B5"/>
<reference evidence="2" key="1">
    <citation type="submission" date="2022-11" db="EMBL/GenBank/DDBJ databases">
        <title>Genome Sequence of Cubamyces cubensis.</title>
        <authorList>
            <person name="Buettner E."/>
        </authorList>
    </citation>
    <scope>NUCLEOTIDE SEQUENCE</scope>
    <source>
        <strain evidence="2">MPL-01</strain>
    </source>
</reference>
<evidence type="ECO:0000313" key="2">
    <source>
        <dbReference type="EMBL" id="KAJ8496600.1"/>
    </source>
</evidence>
<dbReference type="Proteomes" id="UP001215151">
    <property type="component" value="Unassembled WGS sequence"/>
</dbReference>
<protein>
    <submittedName>
        <fullName evidence="2">Uncharacterized protein</fullName>
    </submittedName>
</protein>
<gene>
    <name evidence="2" type="ORF">ONZ51_g1049</name>
</gene>
<accession>A0AAD7U2B5</accession>
<name>A0AAD7U2B5_9APHY</name>
<keyword evidence="3" id="KW-1185">Reference proteome</keyword>
<feature type="region of interest" description="Disordered" evidence="1">
    <location>
        <begin position="1"/>
        <end position="90"/>
    </location>
</feature>